<dbReference type="PANTHER" id="PTHR39961:SF1">
    <property type="entry name" value="DUF458 DOMAIN-CONTAINING PROTEIN"/>
    <property type="match status" value="1"/>
</dbReference>
<organism evidence="1 2">
    <name type="scientific">Candidatus Portnoybacteria bacterium CG10_big_fil_rev_8_21_14_0_10_38_18</name>
    <dbReference type="NCBI Taxonomy" id="1974813"/>
    <lineage>
        <taxon>Bacteria</taxon>
        <taxon>Candidatus Portnoyibacteriota</taxon>
    </lineage>
</organism>
<name>A0A2M8KCT7_9BACT</name>
<dbReference type="InterPro" id="IPR007405">
    <property type="entry name" value="Phage_KVP40_Orf299"/>
</dbReference>
<reference evidence="2" key="1">
    <citation type="submission" date="2017-09" db="EMBL/GenBank/DDBJ databases">
        <title>Depth-based differentiation of microbial function through sediment-hosted aquifers and enrichment of novel symbionts in the deep terrestrial subsurface.</title>
        <authorList>
            <person name="Probst A.J."/>
            <person name="Ladd B."/>
            <person name="Jarett J.K."/>
            <person name="Geller-Mcgrath D.E."/>
            <person name="Sieber C.M.K."/>
            <person name="Emerson J.B."/>
            <person name="Anantharaman K."/>
            <person name="Thomas B.C."/>
            <person name="Malmstrom R."/>
            <person name="Stieglmeier M."/>
            <person name="Klingl A."/>
            <person name="Woyke T."/>
            <person name="Ryan C.M."/>
            <person name="Banfield J.F."/>
        </authorList>
    </citation>
    <scope>NUCLEOTIDE SEQUENCE [LARGE SCALE GENOMIC DNA]</scope>
</reference>
<accession>A0A2M8KCT7</accession>
<dbReference type="Proteomes" id="UP000231648">
    <property type="component" value="Unassembled WGS sequence"/>
</dbReference>
<dbReference type="EMBL" id="PFDX01000005">
    <property type="protein sequence ID" value="PJE57714.1"/>
    <property type="molecule type" value="Genomic_DNA"/>
</dbReference>
<dbReference type="PANTHER" id="PTHR39961">
    <property type="entry name" value="HYPOTHETICAL CYTOSOLIC PROTEIN"/>
    <property type="match status" value="1"/>
</dbReference>
<proteinExistence type="predicted"/>
<evidence type="ECO:0008006" key="3">
    <source>
        <dbReference type="Google" id="ProtNLM"/>
    </source>
</evidence>
<sequence>MNLDKIKNLIKGGVFYSPSKGIMNLGEIIKELIDYRKEMPEIKHRIVIGTDSEIKEKGVEFVCVVAVHRIGKGGRYFWSRIYDERKFDLRSRIYQEAVISLALAGALLEKELELHNVKLDMGQSIGEMFELLEKESNGLNQEIIFSNELEIHVDIGQKGPTRDMIKEIVGMIKGSGFFVRIKPDSFAASTLADHHL</sequence>
<protein>
    <recommendedName>
        <fullName evidence="3">DUF458 domain-containing protein</fullName>
    </recommendedName>
</protein>
<dbReference type="AlphaFoldDB" id="A0A2M8KCT7"/>
<evidence type="ECO:0000313" key="1">
    <source>
        <dbReference type="EMBL" id="PJE57714.1"/>
    </source>
</evidence>
<gene>
    <name evidence="1" type="ORF">COU82_00460</name>
</gene>
<dbReference type="Pfam" id="PF04308">
    <property type="entry name" value="RNaseH_like"/>
    <property type="match status" value="1"/>
</dbReference>
<comment type="caution">
    <text evidence="1">The sequence shown here is derived from an EMBL/GenBank/DDBJ whole genome shotgun (WGS) entry which is preliminary data.</text>
</comment>
<evidence type="ECO:0000313" key="2">
    <source>
        <dbReference type="Proteomes" id="UP000231648"/>
    </source>
</evidence>